<dbReference type="WBParaSite" id="ACRNAN_scaffold13353.g17249.t1">
    <property type="protein sequence ID" value="ACRNAN_scaffold13353.g17249.t1"/>
    <property type="gene ID" value="ACRNAN_scaffold13353.g17249"/>
</dbReference>
<reference evidence="3" key="1">
    <citation type="submission" date="2022-11" db="UniProtKB">
        <authorList>
            <consortium name="WormBaseParasite"/>
        </authorList>
    </citation>
    <scope>IDENTIFICATION</scope>
</reference>
<keyword evidence="1" id="KW-1133">Transmembrane helix</keyword>
<keyword evidence="2" id="KW-1185">Reference proteome</keyword>
<dbReference type="Proteomes" id="UP000887540">
    <property type="component" value="Unplaced"/>
</dbReference>
<keyword evidence="1" id="KW-0472">Membrane</keyword>
<accession>A0A914CS11</accession>
<name>A0A914CS11_9BILA</name>
<evidence type="ECO:0000256" key="1">
    <source>
        <dbReference type="SAM" id="Phobius"/>
    </source>
</evidence>
<keyword evidence="1" id="KW-0812">Transmembrane</keyword>
<protein>
    <submittedName>
        <fullName evidence="3">Uncharacterized protein</fullName>
    </submittedName>
</protein>
<proteinExistence type="predicted"/>
<organism evidence="2 3">
    <name type="scientific">Acrobeloides nanus</name>
    <dbReference type="NCBI Taxonomy" id="290746"/>
    <lineage>
        <taxon>Eukaryota</taxon>
        <taxon>Metazoa</taxon>
        <taxon>Ecdysozoa</taxon>
        <taxon>Nematoda</taxon>
        <taxon>Chromadorea</taxon>
        <taxon>Rhabditida</taxon>
        <taxon>Tylenchina</taxon>
        <taxon>Cephalobomorpha</taxon>
        <taxon>Cephaloboidea</taxon>
        <taxon>Cephalobidae</taxon>
        <taxon>Acrobeloides</taxon>
    </lineage>
</organism>
<evidence type="ECO:0000313" key="3">
    <source>
        <dbReference type="WBParaSite" id="ACRNAN_scaffold13353.g17249.t1"/>
    </source>
</evidence>
<sequence length="61" mass="6512">MNKSSGESSSGETTTTASTCIYIDPLYCNRLLQISIGSAMFIASSSVMVLIMLVIIAQFKS</sequence>
<evidence type="ECO:0000313" key="2">
    <source>
        <dbReference type="Proteomes" id="UP000887540"/>
    </source>
</evidence>
<feature type="transmembrane region" description="Helical" evidence="1">
    <location>
        <begin position="34"/>
        <end position="57"/>
    </location>
</feature>
<dbReference type="AlphaFoldDB" id="A0A914CS11"/>